<sequence>MAGPTCGNDTVSDGPSRDPAKATADDSDAIRTLLVDDDQDFVALASTLLEAESDRIETTTETRPADALDRVDLDAIDCIVSDYRMPEMDGIEFLETVRADYPELPFILFTGKGDEEVAKQAISADVSDYMVKDGSAEQYAISATRIENLVDQYRTQQRSHHRQRLDALSQRVLEAVLTEPTPEAIERAVCDCLIDDLYGAAWIGRRDPRDGTFASGASAGATALFEALSITTDREPDAVEEHAIADGEQHVAEGLATRDSEWARTAADHGFGAAVGVPIIAEGVPYGVLGVYTRRSAIDDIEAETLSRLADLTAFAIGASKRRRGDTSGQVVELTVDASAADLPFVRLADALGVGVELVETSHRRDGTPLTLYRVDTDGDLDASDLTAARETLAAETVEAVDGDGAADLAVAAANPWWERLVDGYGANVRTATAGDSATLVVELPPSVTVRSVVDHLGEHHPGLELVGRRGLHREGQSVETVAAAVTETLTDRQQEVVETAYRAGYYEWPHEASSEAVAELLGITQPTFAEHFWTAQRRIIETLLDPDERSTTD</sequence>
<keyword evidence="9" id="KW-1185">Reference proteome</keyword>
<evidence type="ECO:0000256" key="6">
    <source>
        <dbReference type="SAM" id="MobiDB-lite"/>
    </source>
</evidence>
<evidence type="ECO:0000256" key="3">
    <source>
        <dbReference type="ARBA" id="ARBA00023015"/>
    </source>
</evidence>
<feature type="compositionally biased region" description="Basic and acidic residues" evidence="6">
    <location>
        <begin position="15"/>
        <end position="24"/>
    </location>
</feature>
<feature type="region of interest" description="Disordered" evidence="6">
    <location>
        <begin position="1"/>
        <end position="25"/>
    </location>
</feature>
<dbReference type="Pfam" id="PF13185">
    <property type="entry name" value="GAF_2"/>
    <property type="match status" value="1"/>
</dbReference>
<keyword evidence="5" id="KW-0597">Phosphoprotein</keyword>
<dbReference type="OrthoDB" id="165911at2157"/>
<dbReference type="Pfam" id="PF15915">
    <property type="entry name" value="BAT"/>
    <property type="match status" value="1"/>
</dbReference>
<keyword evidence="2" id="KW-0418">Kinase</keyword>
<evidence type="ECO:0000313" key="8">
    <source>
        <dbReference type="EMBL" id="TQQ80569.1"/>
    </source>
</evidence>
<dbReference type="InterPro" id="IPR031803">
    <property type="entry name" value="BAT_GAF/HTH-assoc"/>
</dbReference>
<keyword evidence="1" id="KW-0808">Transferase</keyword>
<dbReference type="Proteomes" id="UP000315385">
    <property type="component" value="Unassembled WGS sequence"/>
</dbReference>
<dbReference type="Pfam" id="PF00072">
    <property type="entry name" value="Response_reg"/>
    <property type="match status" value="1"/>
</dbReference>
<keyword evidence="3" id="KW-0805">Transcription regulation</keyword>
<dbReference type="SMART" id="SM00448">
    <property type="entry name" value="REC"/>
    <property type="match status" value="1"/>
</dbReference>
<evidence type="ECO:0000256" key="4">
    <source>
        <dbReference type="ARBA" id="ARBA00023163"/>
    </source>
</evidence>
<dbReference type="GO" id="GO:0000160">
    <property type="term" value="P:phosphorelay signal transduction system"/>
    <property type="evidence" value="ECO:0007669"/>
    <property type="project" value="InterPro"/>
</dbReference>
<gene>
    <name evidence="8" type="ORF">EWF95_08790</name>
</gene>
<evidence type="ECO:0000256" key="2">
    <source>
        <dbReference type="ARBA" id="ARBA00022777"/>
    </source>
</evidence>
<protein>
    <submittedName>
        <fullName evidence="8">Response regulator</fullName>
    </submittedName>
</protein>
<dbReference type="GO" id="GO:0016301">
    <property type="term" value="F:kinase activity"/>
    <property type="evidence" value="ECO:0007669"/>
    <property type="project" value="UniProtKB-KW"/>
</dbReference>
<dbReference type="SUPFAM" id="SSF52172">
    <property type="entry name" value="CheY-like"/>
    <property type="match status" value="1"/>
</dbReference>
<feature type="domain" description="Response regulatory" evidence="7">
    <location>
        <begin position="31"/>
        <end position="147"/>
    </location>
</feature>
<evidence type="ECO:0000256" key="1">
    <source>
        <dbReference type="ARBA" id="ARBA00022679"/>
    </source>
</evidence>
<accession>A0A544QNU0</accession>
<organism evidence="8 9">
    <name type="scientific">Halonotius roseus</name>
    <dbReference type="NCBI Taxonomy" id="2511997"/>
    <lineage>
        <taxon>Archaea</taxon>
        <taxon>Methanobacteriati</taxon>
        <taxon>Methanobacteriota</taxon>
        <taxon>Stenosarchaea group</taxon>
        <taxon>Halobacteria</taxon>
        <taxon>Halobacteriales</taxon>
        <taxon>Haloferacaceae</taxon>
        <taxon>Halonotius</taxon>
    </lineage>
</organism>
<dbReference type="Gene3D" id="3.40.50.2300">
    <property type="match status" value="1"/>
</dbReference>
<dbReference type="SUPFAM" id="SSF55781">
    <property type="entry name" value="GAF domain-like"/>
    <property type="match status" value="1"/>
</dbReference>
<evidence type="ECO:0000259" key="7">
    <source>
        <dbReference type="PROSITE" id="PS50110"/>
    </source>
</evidence>
<dbReference type="PROSITE" id="PS50110">
    <property type="entry name" value="RESPONSE_REGULATORY"/>
    <property type="match status" value="1"/>
</dbReference>
<dbReference type="InterPro" id="IPR029016">
    <property type="entry name" value="GAF-like_dom_sf"/>
</dbReference>
<dbReference type="InterPro" id="IPR007050">
    <property type="entry name" value="HTH_bacterioopsin"/>
</dbReference>
<feature type="modified residue" description="4-aspartylphosphate" evidence="5">
    <location>
        <position position="82"/>
    </location>
</feature>
<dbReference type="Gene3D" id="3.30.450.40">
    <property type="match status" value="1"/>
</dbReference>
<dbReference type="AlphaFoldDB" id="A0A544QNU0"/>
<dbReference type="PANTHER" id="PTHR34236:SF1">
    <property type="entry name" value="DIMETHYL SULFOXIDE REDUCTASE TRANSCRIPTIONAL ACTIVATOR"/>
    <property type="match status" value="1"/>
</dbReference>
<dbReference type="Pfam" id="PF04967">
    <property type="entry name" value="HTH_10"/>
    <property type="match status" value="1"/>
</dbReference>
<dbReference type="EMBL" id="SESI01000002">
    <property type="protein sequence ID" value="TQQ80569.1"/>
    <property type="molecule type" value="Genomic_DNA"/>
</dbReference>
<dbReference type="InterPro" id="IPR011006">
    <property type="entry name" value="CheY-like_superfamily"/>
</dbReference>
<name>A0A544QNU0_9EURY</name>
<evidence type="ECO:0000313" key="9">
    <source>
        <dbReference type="Proteomes" id="UP000315385"/>
    </source>
</evidence>
<reference evidence="8 9" key="1">
    <citation type="submission" date="2019-02" db="EMBL/GenBank/DDBJ databases">
        <title>Halonotius sp. a new haloqrchaeon isolated from saline water.</title>
        <authorList>
            <person name="Duran-Viseras A."/>
            <person name="Sanchez-Porro C."/>
            <person name="Ventosa A."/>
        </authorList>
    </citation>
    <scope>NUCLEOTIDE SEQUENCE [LARGE SCALE GENOMIC DNA]</scope>
    <source>
        <strain evidence="8 9">F9-27</strain>
    </source>
</reference>
<dbReference type="PANTHER" id="PTHR34236">
    <property type="entry name" value="DIMETHYL SULFOXIDE REDUCTASE TRANSCRIPTIONAL ACTIVATOR"/>
    <property type="match status" value="1"/>
</dbReference>
<comment type="caution">
    <text evidence="8">The sequence shown here is derived from an EMBL/GenBank/DDBJ whole genome shotgun (WGS) entry which is preliminary data.</text>
</comment>
<dbReference type="RefSeq" id="WP_142443681.1">
    <property type="nucleotide sequence ID" value="NZ_SESI01000002.1"/>
</dbReference>
<dbReference type="InterPro" id="IPR003018">
    <property type="entry name" value="GAF"/>
</dbReference>
<dbReference type="CDD" id="cd00156">
    <property type="entry name" value="REC"/>
    <property type="match status" value="1"/>
</dbReference>
<dbReference type="InterPro" id="IPR001789">
    <property type="entry name" value="Sig_transdc_resp-reg_receiver"/>
</dbReference>
<keyword evidence="4" id="KW-0804">Transcription</keyword>
<evidence type="ECO:0000256" key="5">
    <source>
        <dbReference type="PROSITE-ProRule" id="PRU00169"/>
    </source>
</evidence>
<proteinExistence type="predicted"/>